<feature type="region of interest" description="Disordered" evidence="10">
    <location>
        <begin position="1240"/>
        <end position="1268"/>
    </location>
</feature>
<feature type="region of interest" description="Disordered" evidence="10">
    <location>
        <begin position="17"/>
        <end position="39"/>
    </location>
</feature>
<dbReference type="InterPro" id="IPR043128">
    <property type="entry name" value="Rev_trsase/Diguanyl_cyclase"/>
</dbReference>
<evidence type="ECO:0000256" key="9">
    <source>
        <dbReference type="ARBA" id="ARBA00022918"/>
    </source>
</evidence>
<keyword evidence="3" id="KW-0548">Nucleotidyltransferase</keyword>
<dbReference type="Gene3D" id="2.40.50.40">
    <property type="match status" value="1"/>
</dbReference>
<evidence type="ECO:0000313" key="14">
    <source>
        <dbReference type="EMBL" id="KAJ3570904.1"/>
    </source>
</evidence>
<dbReference type="InterPro" id="IPR000477">
    <property type="entry name" value="RT_dom"/>
</dbReference>
<dbReference type="PANTHER" id="PTHR37984">
    <property type="entry name" value="PROTEIN CBG26694"/>
    <property type="match status" value="1"/>
</dbReference>
<dbReference type="InterPro" id="IPR012337">
    <property type="entry name" value="RNaseH-like_sf"/>
</dbReference>
<evidence type="ECO:0000256" key="10">
    <source>
        <dbReference type="SAM" id="MobiDB-lite"/>
    </source>
</evidence>
<dbReference type="Pfam" id="PF00385">
    <property type="entry name" value="Chromo"/>
    <property type="match status" value="1"/>
</dbReference>
<protein>
    <recommendedName>
        <fullName evidence="1">RNA-directed DNA polymerase</fullName>
        <ecNumber evidence="1">2.7.7.49</ecNumber>
    </recommendedName>
</protein>
<keyword evidence="2" id="KW-0808">Transferase</keyword>
<evidence type="ECO:0000256" key="3">
    <source>
        <dbReference type="ARBA" id="ARBA00022695"/>
    </source>
</evidence>
<dbReference type="SUPFAM" id="SSF56672">
    <property type="entry name" value="DNA/RNA polymerases"/>
    <property type="match status" value="1"/>
</dbReference>
<dbReference type="GO" id="GO:0003723">
    <property type="term" value="F:RNA binding"/>
    <property type="evidence" value="ECO:0007669"/>
    <property type="project" value="UniProtKB-KW"/>
</dbReference>
<dbReference type="GO" id="GO:0004190">
    <property type="term" value="F:aspartic-type endopeptidase activity"/>
    <property type="evidence" value="ECO:0007669"/>
    <property type="project" value="UniProtKB-KW"/>
</dbReference>
<dbReference type="Gene3D" id="3.30.70.270">
    <property type="match status" value="2"/>
</dbReference>
<dbReference type="Gene3D" id="1.10.340.70">
    <property type="match status" value="1"/>
</dbReference>
<dbReference type="EMBL" id="JANIEX010000212">
    <property type="protein sequence ID" value="KAJ3570904.1"/>
    <property type="molecule type" value="Genomic_DNA"/>
</dbReference>
<dbReference type="Gene3D" id="3.30.420.10">
    <property type="entry name" value="Ribonuclease H-like superfamily/Ribonuclease H"/>
    <property type="match status" value="1"/>
</dbReference>
<evidence type="ECO:0000256" key="2">
    <source>
        <dbReference type="ARBA" id="ARBA00022679"/>
    </source>
</evidence>
<keyword evidence="5" id="KW-0645">Protease</keyword>
<evidence type="ECO:0000256" key="7">
    <source>
        <dbReference type="ARBA" id="ARBA00022801"/>
    </source>
</evidence>
<evidence type="ECO:0000256" key="6">
    <source>
        <dbReference type="ARBA" id="ARBA00022759"/>
    </source>
</evidence>
<dbReference type="InterPro" id="IPR021109">
    <property type="entry name" value="Peptidase_aspartic_dom_sf"/>
</dbReference>
<dbReference type="InterPro" id="IPR000953">
    <property type="entry name" value="Chromo/chromo_shadow_dom"/>
</dbReference>
<dbReference type="SMART" id="SM00298">
    <property type="entry name" value="CHROMO"/>
    <property type="match status" value="1"/>
</dbReference>
<dbReference type="Proteomes" id="UP001213000">
    <property type="component" value="Unassembled WGS sequence"/>
</dbReference>
<keyword evidence="7" id="KW-0378">Hydrolase</keyword>
<sequence>MIQEQSHMIVIETETDMAGQPMDDVLNPPSEPTSTASESNFYTVLSHTQRRTGRSKTLKDRRYHVDVNSIKEDMSTPAVLDIVRPPKSLLWSCKVMGSEEFPVKTRALIDTGASISIIHERLAVQLGLERHTLKDPMSITTATNTHSSLTEYVILTLSSSDLEYTALPTKALISPTLNRDIILGMPFLRKNEINIDTAESKVTDNRVGYTLIGQPADKPQYLKRSSRHIKIPTAHERLNLTRKYRRTLFEELKSKLGKIREDLDRDAIVERPLSEIVNAITTKIIKTEEELILAKEREAVLSNFRDVFSDIPHVDNLPTDVLAEIRLKDPNFTIKPRVYGCPRKYRDAWKGLIRDHLEAGRIRPSTAPNASPAFVIPKADPTAPPRWVNDYRTLNKNTIPDPYPLPRIDEILADCGRGKIWGTIDMTNAFFQTRMKPEHVPLTAVSTPFGNFEWVVMPMGIRNAPAIHQRRVNQALHQYLGKFCHIYLDDIIIWSNSVDEHRQHTRLILKALQDAGLYCNLKKTNLFQTEVNFLGHHISRKGISPDDKKIERIVNWPTPTSAKDVRQFLGLVRYLGAFLPQLARYTQVLNRLTEKECEYDFPEWTHAHQAAFQGIKDLVLSADCLTVIDHDLMPEYRVFVTTDASDTRSGAMLSFGKTWETSRPVAFESRPFKGAELNYPVHEKELFAIVRALTKWRNELLGLQFTVLTDHRTLECFETQKHLSRRQARWMELLQQYDFEIVYIKGDENSVADALSRTDFEETSTEEETWHHCPNDRLDELDELDVPVCSVLLAENSSPWESVRNLARPLPQHHNDGKNIANAIMTVDTDDELRASIIAGYSHDPWCEKARKTKMDGLTFNGDLMFFKNRLIIPRVGNIRETILGIAHKILGHFGFDKTYATLKDAFYWPGMRTYLEQAYIPGCEECQRNKAPTTKPVGPLHPLPVPDGRFKSIAMDFVGPLPEENGCDQILTITDRLGADVRLVPCKKGIKASELAELFFNHWYCENGLPDDIVSDRDVLFLSKFWQHFMDLLNVDLKMSTAFHPQTDGSSERTNKTLNQILRYHVNHQQQGWYAALPKVRFAMMNTQNASTGYTGFQLRMGFSPRVIPTMIKETAELETESPTQMLNRLAKITADAQDNLFMAKVNQAAQANKHRTDSFHFAVGEQVMLSTKNRFKEIQGLSGDKIVSKLAPRFDGPYEITDVDEPHSTVTLDIPGPANKCKTFHTSQVKRFVEPLAGEATEETTGGPLDDVTSNQRTDPTPIMTRSGPEHVIERILEHRPKRGGYEFLIKWRDFPNSEEHNEWMTTTQLRHTIALEKYLRKTGLDPSRRRRSD</sequence>
<keyword evidence="6" id="KW-0255">Endonuclease</keyword>
<dbReference type="InterPro" id="IPR036397">
    <property type="entry name" value="RNaseH_sf"/>
</dbReference>
<proteinExistence type="predicted"/>
<accession>A0AAD5YT93</accession>
<dbReference type="CDD" id="cd09274">
    <property type="entry name" value="RNase_HI_RT_Ty3"/>
    <property type="match status" value="1"/>
</dbReference>
<reference evidence="14" key="1">
    <citation type="submission" date="2022-07" db="EMBL/GenBank/DDBJ databases">
        <title>Genome Sequence of Leucocoprinus birnbaumii.</title>
        <authorList>
            <person name="Buettner E."/>
        </authorList>
    </citation>
    <scope>NUCLEOTIDE SEQUENCE</scope>
    <source>
        <strain evidence="14">VT141</strain>
    </source>
</reference>
<dbReference type="GO" id="GO:0006338">
    <property type="term" value="P:chromatin remodeling"/>
    <property type="evidence" value="ECO:0007669"/>
    <property type="project" value="UniProtKB-ARBA"/>
</dbReference>
<dbReference type="GO" id="GO:0005634">
    <property type="term" value="C:nucleus"/>
    <property type="evidence" value="ECO:0007669"/>
    <property type="project" value="UniProtKB-ARBA"/>
</dbReference>
<evidence type="ECO:0000256" key="5">
    <source>
        <dbReference type="ARBA" id="ARBA00022750"/>
    </source>
</evidence>
<keyword evidence="8" id="KW-0694">RNA-binding</keyword>
<dbReference type="Pfam" id="PF00078">
    <property type="entry name" value="RVT_1"/>
    <property type="match status" value="1"/>
</dbReference>
<evidence type="ECO:0000259" key="13">
    <source>
        <dbReference type="PROSITE" id="PS50994"/>
    </source>
</evidence>
<dbReference type="Gene3D" id="2.40.70.10">
    <property type="entry name" value="Acid Proteases"/>
    <property type="match status" value="1"/>
</dbReference>
<gene>
    <name evidence="14" type="ORF">NP233_g4093</name>
</gene>
<dbReference type="Pfam" id="PF13975">
    <property type="entry name" value="gag-asp_proteas"/>
    <property type="match status" value="1"/>
</dbReference>
<dbReference type="InterPro" id="IPR001969">
    <property type="entry name" value="Aspartic_peptidase_AS"/>
</dbReference>
<evidence type="ECO:0000313" key="15">
    <source>
        <dbReference type="Proteomes" id="UP001213000"/>
    </source>
</evidence>
<dbReference type="Pfam" id="PF17917">
    <property type="entry name" value="RT_RNaseH"/>
    <property type="match status" value="1"/>
</dbReference>
<dbReference type="PROSITE" id="PS50994">
    <property type="entry name" value="INTEGRASE"/>
    <property type="match status" value="1"/>
</dbReference>
<name>A0AAD5YT93_9AGAR</name>
<dbReference type="PROSITE" id="PS50013">
    <property type="entry name" value="CHROMO_2"/>
    <property type="match status" value="1"/>
</dbReference>
<dbReference type="InterPro" id="IPR016197">
    <property type="entry name" value="Chromo-like_dom_sf"/>
</dbReference>
<evidence type="ECO:0000259" key="12">
    <source>
        <dbReference type="PROSITE" id="PS50878"/>
    </source>
</evidence>
<dbReference type="PANTHER" id="PTHR37984:SF5">
    <property type="entry name" value="PROTEIN NYNRIN-LIKE"/>
    <property type="match status" value="1"/>
</dbReference>
<dbReference type="InterPro" id="IPR043502">
    <property type="entry name" value="DNA/RNA_pol_sf"/>
</dbReference>
<dbReference type="PROSITE" id="PS00141">
    <property type="entry name" value="ASP_PROTEASE"/>
    <property type="match status" value="1"/>
</dbReference>
<dbReference type="InterPro" id="IPR001584">
    <property type="entry name" value="Integrase_cat-core"/>
</dbReference>
<evidence type="ECO:0000256" key="4">
    <source>
        <dbReference type="ARBA" id="ARBA00022722"/>
    </source>
</evidence>
<dbReference type="InterPro" id="IPR041373">
    <property type="entry name" value="RT_RNaseH"/>
</dbReference>
<feature type="domain" description="Reverse transcriptase" evidence="12">
    <location>
        <begin position="357"/>
        <end position="538"/>
    </location>
</feature>
<dbReference type="CDD" id="cd00303">
    <property type="entry name" value="retropepsin_like"/>
    <property type="match status" value="1"/>
</dbReference>
<dbReference type="PROSITE" id="PS50878">
    <property type="entry name" value="RT_POL"/>
    <property type="match status" value="1"/>
</dbReference>
<dbReference type="SUPFAM" id="SSF54160">
    <property type="entry name" value="Chromo domain-like"/>
    <property type="match status" value="1"/>
</dbReference>
<dbReference type="InterPro" id="IPR023780">
    <property type="entry name" value="Chromo_domain"/>
</dbReference>
<keyword evidence="15" id="KW-1185">Reference proteome</keyword>
<keyword evidence="4" id="KW-0540">Nuclease</keyword>
<dbReference type="EC" id="2.7.7.49" evidence="1"/>
<organism evidence="14 15">
    <name type="scientific">Leucocoprinus birnbaumii</name>
    <dbReference type="NCBI Taxonomy" id="56174"/>
    <lineage>
        <taxon>Eukaryota</taxon>
        <taxon>Fungi</taxon>
        <taxon>Dikarya</taxon>
        <taxon>Basidiomycota</taxon>
        <taxon>Agaricomycotina</taxon>
        <taxon>Agaricomycetes</taxon>
        <taxon>Agaricomycetidae</taxon>
        <taxon>Agaricales</taxon>
        <taxon>Agaricineae</taxon>
        <taxon>Agaricaceae</taxon>
        <taxon>Leucocoprinus</taxon>
    </lineage>
</organism>
<feature type="domain" description="Chromo" evidence="11">
    <location>
        <begin position="1273"/>
        <end position="1333"/>
    </location>
</feature>
<dbReference type="GO" id="GO:0003964">
    <property type="term" value="F:RNA-directed DNA polymerase activity"/>
    <property type="evidence" value="ECO:0007669"/>
    <property type="project" value="UniProtKB-KW"/>
</dbReference>
<dbReference type="GO" id="GO:0006508">
    <property type="term" value="P:proteolysis"/>
    <property type="evidence" value="ECO:0007669"/>
    <property type="project" value="InterPro"/>
</dbReference>
<dbReference type="InterPro" id="IPR041588">
    <property type="entry name" value="Integrase_H2C2"/>
</dbReference>
<dbReference type="InterPro" id="IPR050951">
    <property type="entry name" value="Retrovirus_Pol_polyprotein"/>
</dbReference>
<dbReference type="CDD" id="cd00024">
    <property type="entry name" value="CD_CSD"/>
    <property type="match status" value="1"/>
</dbReference>
<dbReference type="GO" id="GO:0004519">
    <property type="term" value="F:endonuclease activity"/>
    <property type="evidence" value="ECO:0007669"/>
    <property type="project" value="UniProtKB-KW"/>
</dbReference>
<feature type="domain" description="Integrase catalytic" evidence="13">
    <location>
        <begin position="943"/>
        <end position="1105"/>
    </location>
</feature>
<dbReference type="Gene3D" id="3.10.10.10">
    <property type="entry name" value="HIV Type 1 Reverse Transcriptase, subunit A, domain 1"/>
    <property type="match status" value="1"/>
</dbReference>
<dbReference type="SUPFAM" id="SSF50630">
    <property type="entry name" value="Acid proteases"/>
    <property type="match status" value="1"/>
</dbReference>
<comment type="caution">
    <text evidence="14">The sequence shown here is derived from an EMBL/GenBank/DDBJ whole genome shotgun (WGS) entry which is preliminary data.</text>
</comment>
<dbReference type="Pfam" id="PF17921">
    <property type="entry name" value="Integrase_H2C2"/>
    <property type="match status" value="1"/>
</dbReference>
<keyword evidence="5" id="KW-0064">Aspartyl protease</keyword>
<evidence type="ECO:0000256" key="8">
    <source>
        <dbReference type="ARBA" id="ARBA00022884"/>
    </source>
</evidence>
<dbReference type="CDD" id="cd01647">
    <property type="entry name" value="RT_LTR"/>
    <property type="match status" value="1"/>
</dbReference>
<evidence type="ECO:0000256" key="1">
    <source>
        <dbReference type="ARBA" id="ARBA00012493"/>
    </source>
</evidence>
<keyword evidence="9" id="KW-0695">RNA-directed DNA polymerase</keyword>
<dbReference type="GO" id="GO:0015074">
    <property type="term" value="P:DNA integration"/>
    <property type="evidence" value="ECO:0007669"/>
    <property type="project" value="InterPro"/>
</dbReference>
<dbReference type="SUPFAM" id="SSF53098">
    <property type="entry name" value="Ribonuclease H-like"/>
    <property type="match status" value="1"/>
</dbReference>
<evidence type="ECO:0000259" key="11">
    <source>
        <dbReference type="PROSITE" id="PS50013"/>
    </source>
</evidence>